<evidence type="ECO:0000259" key="1">
    <source>
        <dbReference type="Pfam" id="PF04149"/>
    </source>
</evidence>
<reference evidence="2 3" key="1">
    <citation type="submission" date="2018-08" db="EMBL/GenBank/DDBJ databases">
        <title>Verrucosispora craniellae sp. nov., isolated from a marine sponge in the South China Sea.</title>
        <authorList>
            <person name="Li L."/>
            <person name="Lin H.W."/>
        </authorList>
    </citation>
    <scope>NUCLEOTIDE SEQUENCE [LARGE SCALE GENOMIC DNA]</scope>
    <source>
        <strain evidence="2 3">LHW63014</strain>
    </source>
</reference>
<sequence length="63" mass="6695">MDLTRAAWRKSSRSNANGGACVEVADNLPGVVAVRDSKDPTGPALTFTPAAWHAFVTTHHPTH</sequence>
<dbReference type="Pfam" id="PF04149">
    <property type="entry name" value="DUF397"/>
    <property type="match status" value="1"/>
</dbReference>
<proteinExistence type="predicted"/>
<dbReference type="OrthoDB" id="4301277at2"/>
<accession>A0A372G5E5</accession>
<gene>
    <name evidence="2" type="ORF">D0Q02_01810</name>
</gene>
<evidence type="ECO:0000313" key="3">
    <source>
        <dbReference type="Proteomes" id="UP000262621"/>
    </source>
</evidence>
<dbReference type="RefSeq" id="WP_117226174.1">
    <property type="nucleotide sequence ID" value="NZ_CP061725.1"/>
</dbReference>
<dbReference type="EMBL" id="QVFU01000001">
    <property type="protein sequence ID" value="RFS48245.1"/>
    <property type="molecule type" value="Genomic_DNA"/>
</dbReference>
<organism evidence="2 3">
    <name type="scientific">Micromonospora craniellae</name>
    <dbReference type="NCBI Taxonomy" id="2294034"/>
    <lineage>
        <taxon>Bacteria</taxon>
        <taxon>Bacillati</taxon>
        <taxon>Actinomycetota</taxon>
        <taxon>Actinomycetes</taxon>
        <taxon>Micromonosporales</taxon>
        <taxon>Micromonosporaceae</taxon>
        <taxon>Micromonospora</taxon>
    </lineage>
</organism>
<dbReference type="InterPro" id="IPR007278">
    <property type="entry name" value="DUF397"/>
</dbReference>
<evidence type="ECO:0000313" key="2">
    <source>
        <dbReference type="EMBL" id="RFS48245.1"/>
    </source>
</evidence>
<feature type="domain" description="DUF397" evidence="1">
    <location>
        <begin position="6"/>
        <end position="57"/>
    </location>
</feature>
<comment type="caution">
    <text evidence="2">The sequence shown here is derived from an EMBL/GenBank/DDBJ whole genome shotgun (WGS) entry which is preliminary data.</text>
</comment>
<dbReference type="Proteomes" id="UP000262621">
    <property type="component" value="Unassembled WGS sequence"/>
</dbReference>
<dbReference type="AlphaFoldDB" id="A0A372G5E5"/>
<name>A0A372G5E5_9ACTN</name>
<protein>
    <submittedName>
        <fullName evidence="2">DUF397 domain-containing protein</fullName>
    </submittedName>
</protein>
<keyword evidence="3" id="KW-1185">Reference proteome</keyword>